<comment type="caution">
    <text evidence="1">The sequence shown here is derived from an EMBL/GenBank/DDBJ whole genome shotgun (WGS) entry which is preliminary data.</text>
</comment>
<dbReference type="Proteomes" id="UP001242480">
    <property type="component" value="Unassembled WGS sequence"/>
</dbReference>
<accession>A0ABU0JKG1</accession>
<evidence type="ECO:0000313" key="2">
    <source>
        <dbReference type="Proteomes" id="UP001242480"/>
    </source>
</evidence>
<sequence length="176" mass="19240">MTIDVPSLVEAAGGEVVGKIRLQKIVYLLDQIGLNSGFSYEYHHYGPYSAGLAEQVEDDVVFGRLEAEQRRRQSDGVPYVAYRSRPAGHGEAPDGLPIVDRLHQALAEMQRRSATALELAATMHWLAMIEKQPDWQAELVRRKGAKTQNGRDQQALELLAALGLPPAVSPAAAEVA</sequence>
<dbReference type="EMBL" id="JAUSVX010000026">
    <property type="protein sequence ID" value="MDQ0474768.1"/>
    <property type="molecule type" value="Genomic_DNA"/>
</dbReference>
<evidence type="ECO:0000313" key="1">
    <source>
        <dbReference type="EMBL" id="MDQ0474768.1"/>
    </source>
</evidence>
<keyword evidence="2" id="KW-1185">Reference proteome</keyword>
<gene>
    <name evidence="1" type="ORF">QO011_007810</name>
</gene>
<protein>
    <submittedName>
        <fullName evidence="1">Uncharacterized protein YwgA</fullName>
    </submittedName>
</protein>
<name>A0ABU0JKG1_9HYPH</name>
<organism evidence="1 2">
    <name type="scientific">Labrys wisconsinensis</name>
    <dbReference type="NCBI Taxonomy" id="425677"/>
    <lineage>
        <taxon>Bacteria</taxon>
        <taxon>Pseudomonadati</taxon>
        <taxon>Pseudomonadota</taxon>
        <taxon>Alphaproteobacteria</taxon>
        <taxon>Hyphomicrobiales</taxon>
        <taxon>Xanthobacteraceae</taxon>
        <taxon>Labrys</taxon>
    </lineage>
</organism>
<proteinExistence type="predicted"/>
<reference evidence="1 2" key="1">
    <citation type="submission" date="2023-07" db="EMBL/GenBank/DDBJ databases">
        <title>Genomic Encyclopedia of Type Strains, Phase IV (KMG-IV): sequencing the most valuable type-strain genomes for metagenomic binning, comparative biology and taxonomic classification.</title>
        <authorList>
            <person name="Goeker M."/>
        </authorList>
    </citation>
    <scope>NUCLEOTIDE SEQUENCE [LARGE SCALE GENOMIC DNA]</scope>
    <source>
        <strain evidence="1 2">DSM 19619</strain>
    </source>
</reference>
<dbReference type="RefSeq" id="WP_307284953.1">
    <property type="nucleotide sequence ID" value="NZ_JAUSVX010000026.1"/>
</dbReference>